<evidence type="ECO:0000256" key="3">
    <source>
        <dbReference type="ARBA" id="ARBA00016439"/>
    </source>
</evidence>
<feature type="region of interest" description="Disordered" evidence="13">
    <location>
        <begin position="350"/>
        <end position="370"/>
    </location>
</feature>
<proteinExistence type="inferred from homology"/>
<dbReference type="GO" id="GO:0017056">
    <property type="term" value="F:structural constituent of nuclear pore"/>
    <property type="evidence" value="ECO:0007669"/>
    <property type="project" value="TreeGrafter"/>
</dbReference>
<sequence length="437" mass="48374">MHNSAIMTPNFLFGDRDQRRSIMMNSHHRTPRRGAHGGGKNVTWSPNLIQRAPCSRPSESETNVANMVNPPSLNLTNPRNGPPLRSLGDVESKYRPQPREAEITDDESGLQYSGPKESEHEFWVKIVGHKPEDIDEVVKFFSRHGSLVSFKIPEDGNWLWVRYASTIHVAQALSLSGRYFQKNVMLGVLPCSDDNDVPSQPEGVLRIPVVRNASTGVDDRKDSPVPTDNATGNSTDISMSQCAAIRPLSTMFRPDNSVSVFPQENPKSNFLETLVAFFDNQEKATSDGGQSGRKQSRLHDRLLLIERFVAKSIITGPHVLHVAIPCRQRRPQERVPVQTRLLRSSPRFNAPLSLETSSAGPSASPPHRPFGRIDPPAINCSITAAFVLGDGSPNCLAIISIHFPSLRFRDPRVVLAGGDPPTRSRGSARNFQERFCS</sequence>
<feature type="region of interest" description="Disordered" evidence="13">
    <location>
        <begin position="417"/>
        <end position="437"/>
    </location>
</feature>
<evidence type="ECO:0000256" key="12">
    <source>
        <dbReference type="PROSITE-ProRule" id="PRU00804"/>
    </source>
</evidence>
<feature type="compositionally biased region" description="Basic and acidic residues" evidence="13">
    <location>
        <begin position="88"/>
        <end position="102"/>
    </location>
</feature>
<feature type="region of interest" description="Disordered" evidence="13">
    <location>
        <begin position="215"/>
        <end position="235"/>
    </location>
</feature>
<evidence type="ECO:0000256" key="7">
    <source>
        <dbReference type="ARBA" id="ARBA00023010"/>
    </source>
</evidence>
<evidence type="ECO:0000256" key="1">
    <source>
        <dbReference type="ARBA" id="ARBA00004567"/>
    </source>
</evidence>
<evidence type="ECO:0000256" key="5">
    <source>
        <dbReference type="ARBA" id="ARBA00022816"/>
    </source>
</evidence>
<evidence type="ECO:0000313" key="15">
    <source>
        <dbReference type="EMBL" id="KAK0417733.1"/>
    </source>
</evidence>
<evidence type="ECO:0000256" key="13">
    <source>
        <dbReference type="SAM" id="MobiDB-lite"/>
    </source>
</evidence>
<accession>A0AA39I6X9</accession>
<evidence type="ECO:0000259" key="14">
    <source>
        <dbReference type="PROSITE" id="PS51472"/>
    </source>
</evidence>
<evidence type="ECO:0000313" key="16">
    <source>
        <dbReference type="Proteomes" id="UP001175271"/>
    </source>
</evidence>
<keyword evidence="7" id="KW-0811">Translocation</keyword>
<organism evidence="15 16">
    <name type="scientific">Steinernema hermaphroditum</name>
    <dbReference type="NCBI Taxonomy" id="289476"/>
    <lineage>
        <taxon>Eukaryota</taxon>
        <taxon>Metazoa</taxon>
        <taxon>Ecdysozoa</taxon>
        <taxon>Nematoda</taxon>
        <taxon>Chromadorea</taxon>
        <taxon>Rhabditida</taxon>
        <taxon>Tylenchina</taxon>
        <taxon>Panagrolaimomorpha</taxon>
        <taxon>Strongyloidoidea</taxon>
        <taxon>Steinernematidae</taxon>
        <taxon>Steinernema</taxon>
    </lineage>
</organism>
<dbReference type="AlphaFoldDB" id="A0AA39I6X9"/>
<comment type="subcellular location">
    <subcellularLocation>
        <location evidence="1">Nucleus</location>
        <location evidence="1">Nuclear pore complex</location>
    </subcellularLocation>
</comment>
<keyword evidence="5 12" id="KW-0509">mRNA transport</keyword>
<evidence type="ECO:0000256" key="9">
    <source>
        <dbReference type="ARBA" id="ARBA00023242"/>
    </source>
</evidence>
<evidence type="ECO:0000256" key="10">
    <source>
        <dbReference type="ARBA" id="ARBA00029997"/>
    </source>
</evidence>
<reference evidence="15" key="1">
    <citation type="submission" date="2023-06" db="EMBL/GenBank/DDBJ databases">
        <title>Genomic analysis of the entomopathogenic nematode Steinernema hermaphroditum.</title>
        <authorList>
            <person name="Schwarz E.M."/>
            <person name="Heppert J.K."/>
            <person name="Baniya A."/>
            <person name="Schwartz H.T."/>
            <person name="Tan C.-H."/>
            <person name="Antoshechkin I."/>
            <person name="Sternberg P.W."/>
            <person name="Goodrich-Blair H."/>
            <person name="Dillman A.R."/>
        </authorList>
    </citation>
    <scope>NUCLEOTIDE SEQUENCE</scope>
    <source>
        <strain evidence="15">PS9179</strain>
        <tissue evidence="15">Whole animal</tissue>
    </source>
</reference>
<keyword evidence="8 12" id="KW-0906">Nuclear pore complex</keyword>
<dbReference type="Proteomes" id="UP001175271">
    <property type="component" value="Unassembled WGS sequence"/>
</dbReference>
<keyword evidence="16" id="KW-1185">Reference proteome</keyword>
<dbReference type="Gene3D" id="3.30.70.330">
    <property type="match status" value="1"/>
</dbReference>
<dbReference type="GO" id="GO:0006607">
    <property type="term" value="P:NLS-bearing protein import into nucleus"/>
    <property type="evidence" value="ECO:0007669"/>
    <property type="project" value="TreeGrafter"/>
</dbReference>
<dbReference type="GO" id="GO:0005543">
    <property type="term" value="F:phospholipid binding"/>
    <property type="evidence" value="ECO:0007669"/>
    <property type="project" value="TreeGrafter"/>
</dbReference>
<feature type="domain" description="RRM Nup35-type" evidence="14">
    <location>
        <begin position="118"/>
        <end position="198"/>
    </location>
</feature>
<dbReference type="Pfam" id="PF05172">
    <property type="entry name" value="RRM_Nup35"/>
    <property type="match status" value="1"/>
</dbReference>
<evidence type="ECO:0000256" key="11">
    <source>
        <dbReference type="ARBA" id="ARBA00030250"/>
    </source>
</evidence>
<dbReference type="GO" id="GO:0003676">
    <property type="term" value="F:nucleic acid binding"/>
    <property type="evidence" value="ECO:0007669"/>
    <property type="project" value="InterPro"/>
</dbReference>
<comment type="caution">
    <text evidence="15">The sequence shown here is derived from an EMBL/GenBank/DDBJ whole genome shotgun (WGS) entry which is preliminary data.</text>
</comment>
<evidence type="ECO:0000256" key="2">
    <source>
        <dbReference type="ARBA" id="ARBA00009454"/>
    </source>
</evidence>
<dbReference type="GO" id="GO:0044615">
    <property type="term" value="C:nuclear pore nuclear basket"/>
    <property type="evidence" value="ECO:0007669"/>
    <property type="project" value="TreeGrafter"/>
</dbReference>
<dbReference type="PANTHER" id="PTHR21527">
    <property type="entry name" value="NUCLEOPORIN NUP35"/>
    <property type="match status" value="1"/>
</dbReference>
<name>A0AA39I6X9_9BILA</name>
<dbReference type="PROSITE" id="PS51472">
    <property type="entry name" value="RRM_NUP35"/>
    <property type="match status" value="1"/>
</dbReference>
<evidence type="ECO:0000256" key="6">
    <source>
        <dbReference type="ARBA" id="ARBA00022927"/>
    </source>
</evidence>
<dbReference type="InterPro" id="IPR007846">
    <property type="entry name" value="RRM_NUP35_dom"/>
</dbReference>
<dbReference type="GO" id="GO:0006999">
    <property type="term" value="P:nuclear pore organization"/>
    <property type="evidence" value="ECO:0007669"/>
    <property type="project" value="TreeGrafter"/>
</dbReference>
<dbReference type="InterPro" id="IPR012677">
    <property type="entry name" value="Nucleotide-bd_a/b_plait_sf"/>
</dbReference>
<dbReference type="SUPFAM" id="SSF54928">
    <property type="entry name" value="RNA-binding domain, RBD"/>
    <property type="match status" value="1"/>
</dbReference>
<dbReference type="GO" id="GO:0044613">
    <property type="term" value="C:nuclear pore central transport channel"/>
    <property type="evidence" value="ECO:0007669"/>
    <property type="project" value="TreeGrafter"/>
</dbReference>
<dbReference type="GO" id="GO:0051028">
    <property type="term" value="P:mRNA transport"/>
    <property type="evidence" value="ECO:0007669"/>
    <property type="project" value="UniProtKB-UniRule"/>
</dbReference>
<gene>
    <name evidence="15" type="ORF">QR680_013177</name>
</gene>
<comment type="similarity">
    <text evidence="2">Belongs to the Nup35 family.</text>
</comment>
<dbReference type="PANTHER" id="PTHR21527:SF6">
    <property type="entry name" value="NUCLEOPORIN NUP35"/>
    <property type="match status" value="1"/>
</dbReference>
<keyword evidence="9 12" id="KW-0539">Nucleus</keyword>
<keyword evidence="4 12" id="KW-0813">Transport</keyword>
<feature type="compositionally biased region" description="Polar residues" evidence="13">
    <location>
        <begin position="60"/>
        <end position="79"/>
    </location>
</feature>
<feature type="compositionally biased region" description="Polar residues" evidence="13">
    <location>
        <begin position="226"/>
        <end position="235"/>
    </location>
</feature>
<keyword evidence="6" id="KW-0653">Protein transport</keyword>
<evidence type="ECO:0000256" key="8">
    <source>
        <dbReference type="ARBA" id="ARBA00023132"/>
    </source>
</evidence>
<dbReference type="InterPro" id="IPR035979">
    <property type="entry name" value="RBD_domain_sf"/>
</dbReference>
<feature type="region of interest" description="Disordered" evidence="13">
    <location>
        <begin position="28"/>
        <end position="115"/>
    </location>
</feature>
<dbReference type="EMBL" id="JAUCMV010000002">
    <property type="protein sequence ID" value="KAK0417733.1"/>
    <property type="molecule type" value="Genomic_DNA"/>
</dbReference>
<protein>
    <recommendedName>
        <fullName evidence="3">Nucleoporin NUP35</fullName>
    </recommendedName>
    <alternativeName>
        <fullName evidence="11">35 kDa nucleoporin</fullName>
    </alternativeName>
    <alternativeName>
        <fullName evidence="10">Nucleoporin NUP53</fullName>
    </alternativeName>
</protein>
<evidence type="ECO:0000256" key="4">
    <source>
        <dbReference type="ARBA" id="ARBA00022448"/>
    </source>
</evidence>